<evidence type="ECO:0000313" key="1">
    <source>
        <dbReference type="EMBL" id="CAG8823547.1"/>
    </source>
</evidence>
<accession>A0ACA9S2E0</accession>
<evidence type="ECO:0000313" key="2">
    <source>
        <dbReference type="Proteomes" id="UP000789920"/>
    </source>
</evidence>
<gene>
    <name evidence="1" type="ORF">RPERSI_LOCUS26044</name>
</gene>
<organism evidence="1 2">
    <name type="scientific">Racocetra persica</name>
    <dbReference type="NCBI Taxonomy" id="160502"/>
    <lineage>
        <taxon>Eukaryota</taxon>
        <taxon>Fungi</taxon>
        <taxon>Fungi incertae sedis</taxon>
        <taxon>Mucoromycota</taxon>
        <taxon>Glomeromycotina</taxon>
        <taxon>Glomeromycetes</taxon>
        <taxon>Diversisporales</taxon>
        <taxon>Gigasporaceae</taxon>
        <taxon>Racocetra</taxon>
    </lineage>
</organism>
<proteinExistence type="predicted"/>
<comment type="caution">
    <text evidence="1">The sequence shown here is derived from an EMBL/GenBank/DDBJ whole genome shotgun (WGS) entry which is preliminary data.</text>
</comment>
<name>A0ACA9S2E0_9GLOM</name>
<keyword evidence="2" id="KW-1185">Reference proteome</keyword>
<reference evidence="1" key="1">
    <citation type="submission" date="2021-06" db="EMBL/GenBank/DDBJ databases">
        <authorList>
            <person name="Kallberg Y."/>
            <person name="Tangrot J."/>
            <person name="Rosling A."/>
        </authorList>
    </citation>
    <scope>NUCLEOTIDE SEQUENCE</scope>
    <source>
        <strain evidence="1">MA461A</strain>
    </source>
</reference>
<sequence length="240" mass="27751">SRRVMRQQRNPFNHTSNKNSGTLEFTYTASNDNLITGETFERVIHEKFKDLTMFKICFLCTSYLLSGGELLFSNGNYDSWTVRIGNMKLGGGTKIETMMEEDYEYIQSEPDTKRPFQVARVGKWNLTGDGGCDMFVFLSFNKKEGGFLVPIQIKYRSTENLQIYDPKMNYEGGSKTLNHYLRDFDELLSLYIPERYPSTTNVVMDKQTQFYGSRETILNKTDRAMIAAHTDTVETIFKNL</sequence>
<dbReference type="Proteomes" id="UP000789920">
    <property type="component" value="Unassembled WGS sequence"/>
</dbReference>
<protein>
    <submittedName>
        <fullName evidence="1">6493_t:CDS:1</fullName>
    </submittedName>
</protein>
<dbReference type="EMBL" id="CAJVQC010087690">
    <property type="protein sequence ID" value="CAG8823547.1"/>
    <property type="molecule type" value="Genomic_DNA"/>
</dbReference>
<feature type="non-terminal residue" evidence="1">
    <location>
        <position position="1"/>
    </location>
</feature>
<feature type="non-terminal residue" evidence="1">
    <location>
        <position position="240"/>
    </location>
</feature>